<dbReference type="OrthoDB" id="6758051at2759"/>
<keyword evidence="1" id="KW-0732">Signal</keyword>
<organism evidence="2 3">
    <name type="scientific">Diabrotica balteata</name>
    <name type="common">Banded cucumber beetle</name>
    <dbReference type="NCBI Taxonomy" id="107213"/>
    <lineage>
        <taxon>Eukaryota</taxon>
        <taxon>Metazoa</taxon>
        <taxon>Ecdysozoa</taxon>
        <taxon>Arthropoda</taxon>
        <taxon>Hexapoda</taxon>
        <taxon>Insecta</taxon>
        <taxon>Pterygota</taxon>
        <taxon>Neoptera</taxon>
        <taxon>Endopterygota</taxon>
        <taxon>Coleoptera</taxon>
        <taxon>Polyphaga</taxon>
        <taxon>Cucujiformia</taxon>
        <taxon>Chrysomeloidea</taxon>
        <taxon>Chrysomelidae</taxon>
        <taxon>Galerucinae</taxon>
        <taxon>Diabroticina</taxon>
        <taxon>Diabroticites</taxon>
        <taxon>Diabrotica</taxon>
    </lineage>
</organism>
<dbReference type="EMBL" id="OU898282">
    <property type="protein sequence ID" value="CAH1284069.1"/>
    <property type="molecule type" value="Genomic_DNA"/>
</dbReference>
<dbReference type="Proteomes" id="UP001153709">
    <property type="component" value="Chromosome 7"/>
</dbReference>
<proteinExistence type="predicted"/>
<evidence type="ECO:0000313" key="3">
    <source>
        <dbReference type="Proteomes" id="UP001153709"/>
    </source>
</evidence>
<feature type="non-terminal residue" evidence="2">
    <location>
        <position position="1"/>
    </location>
</feature>
<protein>
    <submittedName>
        <fullName evidence="2">Uncharacterized protein</fullName>
    </submittedName>
</protein>
<keyword evidence="3" id="KW-1185">Reference proteome</keyword>
<reference evidence="2" key="1">
    <citation type="submission" date="2022-01" db="EMBL/GenBank/DDBJ databases">
        <authorList>
            <person name="King R."/>
        </authorList>
    </citation>
    <scope>NUCLEOTIDE SEQUENCE</scope>
</reference>
<evidence type="ECO:0000256" key="1">
    <source>
        <dbReference type="SAM" id="SignalP"/>
    </source>
</evidence>
<gene>
    <name evidence="2" type="ORF">DIABBA_LOCUS11453</name>
</gene>
<feature type="chain" id="PRO_5040470779" evidence="1">
    <location>
        <begin position="28"/>
        <end position="246"/>
    </location>
</feature>
<feature type="signal peptide" evidence="1">
    <location>
        <begin position="1"/>
        <end position="27"/>
    </location>
</feature>
<name>A0A9P0E424_DIABA</name>
<evidence type="ECO:0000313" key="2">
    <source>
        <dbReference type="EMBL" id="CAH1284069.1"/>
    </source>
</evidence>
<accession>A0A9P0E424</accession>
<sequence>CIIEQHRNKMAKIILFFCAIILASAVALPSQTADDSLIDIVKKIVHKIEDIIDKIYEKAPGIIDGFADNYDDNLKKALDFLEKIAIQGIRALKPIVDKIAEGSNDAGKKLVSCIESHDTEIVDIRIQLYDGVAKCVKNDLVALVKTLSPIVKDLSGIHEKAKEAANEIDQCQGNDAQTLLCVVQVASDLLKVLTEIPDAVKGDIQPVIEAAKALAKDGLKCDEDQIEPFFANAGKLLGEIASCAAA</sequence>
<dbReference type="AlphaFoldDB" id="A0A9P0E424"/>